<proteinExistence type="predicted"/>
<sequence>MAGTFSSVSTCFGEDYKGFVLESPPFCVKATNRGVDIVHIPDRRWTCRRRTTSSWRA</sequence>
<evidence type="ECO:0000313" key="1">
    <source>
        <dbReference type="EMBL" id="ETL99228.1"/>
    </source>
</evidence>
<dbReference type="Proteomes" id="UP000054423">
    <property type="component" value="Unassembled WGS sequence"/>
</dbReference>
<dbReference type="AlphaFoldDB" id="W2LNZ8"/>
<accession>W2LNZ8</accession>
<name>W2LNZ8_PHYNI</name>
<organism evidence="1">
    <name type="scientific">Phytophthora nicotianae</name>
    <name type="common">Potato buckeye rot agent</name>
    <name type="synonym">Phytophthora parasitica</name>
    <dbReference type="NCBI Taxonomy" id="4792"/>
    <lineage>
        <taxon>Eukaryota</taxon>
        <taxon>Sar</taxon>
        <taxon>Stramenopiles</taxon>
        <taxon>Oomycota</taxon>
        <taxon>Peronosporomycetes</taxon>
        <taxon>Peronosporales</taxon>
        <taxon>Peronosporaceae</taxon>
        <taxon>Phytophthora</taxon>
    </lineage>
</organism>
<protein>
    <submittedName>
        <fullName evidence="1">Uncharacterized protein</fullName>
    </submittedName>
</protein>
<dbReference type="EMBL" id="KI678397">
    <property type="protein sequence ID" value="ETL99228.1"/>
    <property type="molecule type" value="Genomic_DNA"/>
</dbReference>
<reference evidence="1" key="1">
    <citation type="submission" date="2013-11" db="EMBL/GenBank/DDBJ databases">
        <title>The Genome Sequence of Phytophthora parasitica CHvinca01.</title>
        <authorList>
            <consortium name="The Broad Institute Genomics Platform"/>
            <person name="Russ C."/>
            <person name="Tyler B."/>
            <person name="Panabieres F."/>
            <person name="Shan W."/>
            <person name="Tripathy S."/>
            <person name="Grunwald N."/>
            <person name="Machado M."/>
            <person name="Johnson C.S."/>
            <person name="Arredondo F."/>
            <person name="Hong C."/>
            <person name="Coffey M."/>
            <person name="Young S.K."/>
            <person name="Zeng Q."/>
            <person name="Gargeya S."/>
            <person name="Fitzgerald M."/>
            <person name="Abouelleil A."/>
            <person name="Alvarado L."/>
            <person name="Chapman S.B."/>
            <person name="Gainer-Dewar J."/>
            <person name="Goldberg J."/>
            <person name="Griggs A."/>
            <person name="Gujja S."/>
            <person name="Hansen M."/>
            <person name="Howarth C."/>
            <person name="Imamovic A."/>
            <person name="Ireland A."/>
            <person name="Larimer J."/>
            <person name="McCowan C."/>
            <person name="Murphy C."/>
            <person name="Pearson M."/>
            <person name="Poon T.W."/>
            <person name="Priest M."/>
            <person name="Roberts A."/>
            <person name="Saif S."/>
            <person name="Shea T."/>
            <person name="Sykes S."/>
            <person name="Wortman J."/>
            <person name="Nusbaum C."/>
            <person name="Birren B."/>
        </authorList>
    </citation>
    <scope>NUCLEOTIDE SEQUENCE [LARGE SCALE GENOMIC DNA]</scope>
    <source>
        <strain evidence="1">CHvinca01</strain>
    </source>
</reference>
<gene>
    <name evidence="1" type="ORF">L917_03896</name>
</gene>
<dbReference type="VEuPathDB" id="FungiDB:PPTG_22333"/>